<evidence type="ECO:0008006" key="4">
    <source>
        <dbReference type="Google" id="ProtNLM"/>
    </source>
</evidence>
<evidence type="ECO:0000313" key="2">
    <source>
        <dbReference type="EMBL" id="MBP2382794.1"/>
    </source>
</evidence>
<dbReference type="EMBL" id="JAGIOD010000001">
    <property type="protein sequence ID" value="MBP2382794.1"/>
    <property type="molecule type" value="Genomic_DNA"/>
</dbReference>
<feature type="region of interest" description="Disordered" evidence="1">
    <location>
        <begin position="504"/>
        <end position="554"/>
    </location>
</feature>
<evidence type="ECO:0000313" key="3">
    <source>
        <dbReference type="Proteomes" id="UP001519290"/>
    </source>
</evidence>
<proteinExistence type="predicted"/>
<organism evidence="2 3">
    <name type="scientific">Brachybacterium sacelli</name>
    <dbReference type="NCBI Taxonomy" id="173364"/>
    <lineage>
        <taxon>Bacteria</taxon>
        <taxon>Bacillati</taxon>
        <taxon>Actinomycetota</taxon>
        <taxon>Actinomycetes</taxon>
        <taxon>Micrococcales</taxon>
        <taxon>Dermabacteraceae</taxon>
        <taxon>Brachybacterium</taxon>
    </lineage>
</organism>
<sequence length="554" mass="60985">MRAWPVLAQAPLTPQRILAKADTSPGSDQAERVLALHETMRERGLLYARQQELLVAFFTHDPATDGLIDEADISAMKIATGLRVTTNQAERLLRDAHRSVDLLPATFQALTTGVMPEGFHHYLLRHIRSLTDQQVRAVDEHVAGWDLASISRHKFETHLKTLIVRITAGTLPVPPRTQRRVDLEIADPTCGLATLSVTGPIPEIKTLAHRLDISARTVQKAQRAALGDDHAEIPFDLDQTVRDRGRPLSLTALHYAILTHTLLDTDPVPAPASPYRMLVTVPAMTLLGLENAPGLIEGLTPIPADQARALAAGEVTWQRILTDPTTGAYLPVTAGTYTPSAQMRLQLRLRHPVCAAPGCTRPTVLAAEDDHIEEFNHHNPTTGGPTDLANLHRLCWLHHKIKTAGHIDPQRPDTEATPGAETTAEAAAGSSENNPDPATGTPPPPTGTATPAVVEPTVTWWSIDGDIHATTRENVDLLTPHLAQALDAAWSTHQHAHDDALRLRETEAARPKRDRVLEQRHREHQRFTHRNRPSQHPRDDTPPPRHNYDQPPPF</sequence>
<feature type="compositionally biased region" description="Low complexity" evidence="1">
    <location>
        <begin position="415"/>
        <end position="439"/>
    </location>
</feature>
<name>A0ABS4X503_9MICO</name>
<comment type="caution">
    <text evidence="2">The sequence shown here is derived from an EMBL/GenBank/DDBJ whole genome shotgun (WGS) entry which is preliminary data.</text>
</comment>
<keyword evidence="3" id="KW-1185">Reference proteome</keyword>
<evidence type="ECO:0000256" key="1">
    <source>
        <dbReference type="SAM" id="MobiDB-lite"/>
    </source>
</evidence>
<dbReference type="Proteomes" id="UP001519290">
    <property type="component" value="Unassembled WGS sequence"/>
</dbReference>
<feature type="compositionally biased region" description="Basic residues" evidence="1">
    <location>
        <begin position="522"/>
        <end position="535"/>
    </location>
</feature>
<dbReference type="CDD" id="cd00085">
    <property type="entry name" value="HNHc"/>
    <property type="match status" value="1"/>
</dbReference>
<feature type="compositionally biased region" description="Basic and acidic residues" evidence="1">
    <location>
        <begin position="536"/>
        <end position="548"/>
    </location>
</feature>
<protein>
    <recommendedName>
        <fullName evidence="4">HNH endonuclease</fullName>
    </recommendedName>
</protein>
<gene>
    <name evidence="2" type="ORF">JOF43_002751</name>
</gene>
<dbReference type="InterPro" id="IPR003615">
    <property type="entry name" value="HNH_nuc"/>
</dbReference>
<feature type="compositionally biased region" description="Basic and acidic residues" evidence="1">
    <location>
        <begin position="504"/>
        <end position="521"/>
    </location>
</feature>
<feature type="region of interest" description="Disordered" evidence="1">
    <location>
        <begin position="406"/>
        <end position="452"/>
    </location>
</feature>
<dbReference type="RefSeq" id="WP_209902857.1">
    <property type="nucleotide sequence ID" value="NZ_JAGIOD010000001.1"/>
</dbReference>
<reference evidence="2 3" key="1">
    <citation type="submission" date="2021-03" db="EMBL/GenBank/DDBJ databases">
        <title>Sequencing the genomes of 1000 actinobacteria strains.</title>
        <authorList>
            <person name="Klenk H.-P."/>
        </authorList>
    </citation>
    <scope>NUCLEOTIDE SEQUENCE [LARGE SCALE GENOMIC DNA]</scope>
    <source>
        <strain evidence="2 3">DSM 14566</strain>
    </source>
</reference>
<accession>A0ABS4X503</accession>